<feature type="region of interest" description="Disordered" evidence="2">
    <location>
        <begin position="1"/>
        <end position="20"/>
    </location>
</feature>
<feature type="non-terminal residue" evidence="3">
    <location>
        <position position="813"/>
    </location>
</feature>
<proteinExistence type="predicted"/>
<feature type="region of interest" description="Disordered" evidence="2">
    <location>
        <begin position="486"/>
        <end position="514"/>
    </location>
</feature>
<evidence type="ECO:0000313" key="3">
    <source>
        <dbReference type="EMBL" id="RHZ28359.1"/>
    </source>
</evidence>
<feature type="compositionally biased region" description="Low complexity" evidence="2">
    <location>
        <begin position="1"/>
        <end position="18"/>
    </location>
</feature>
<dbReference type="VEuPathDB" id="FungiDB:H257_05982"/>
<name>A0A3R7B594_APHAT</name>
<organism evidence="3 4">
    <name type="scientific">Aphanomyces astaci</name>
    <name type="common">Crayfish plague agent</name>
    <dbReference type="NCBI Taxonomy" id="112090"/>
    <lineage>
        <taxon>Eukaryota</taxon>
        <taxon>Sar</taxon>
        <taxon>Stramenopiles</taxon>
        <taxon>Oomycota</taxon>
        <taxon>Saprolegniomycetes</taxon>
        <taxon>Saprolegniales</taxon>
        <taxon>Verrucalvaceae</taxon>
        <taxon>Aphanomyces</taxon>
    </lineage>
</organism>
<dbReference type="AlphaFoldDB" id="A0A3R7B594"/>
<comment type="caution">
    <text evidence="3">The sequence shown here is derived from an EMBL/GenBank/DDBJ whole genome shotgun (WGS) entry which is preliminary data.</text>
</comment>
<evidence type="ECO:0000313" key="4">
    <source>
        <dbReference type="Proteomes" id="UP000285430"/>
    </source>
</evidence>
<dbReference type="Proteomes" id="UP000285430">
    <property type="component" value="Unassembled WGS sequence"/>
</dbReference>
<dbReference type="EMBL" id="QUTH01001981">
    <property type="protein sequence ID" value="RHZ28359.1"/>
    <property type="molecule type" value="Genomic_DNA"/>
</dbReference>
<sequence>MLLNNRPRSPSPSASSHASYEHEITALEDQVLTLEGDLVSAKVDLAVQEFDLLGLQHDNHRLQLEHAHATTVADAALAALQAQYQQALRTIQDQEQTIRRQANDLGECQAWILRHNELAQSKSHQTNDSAISGELEALEGLGCVTQSVWSSRFQSSLGRQSTWKQQQLALAQVDAMHVHVGECVHAHSLRVAEAVQVEHALLKAAATPADGGTNLLPANATVISATQLNVKDESSQANATNQGQANIPLTTFDQVAVELGVLVGRVEMESVAHATDMMYTAKTQTWPVADAADAVAVLGKFTDLPQLSPTNKLLADVALAEAFAFFSMAQLLAHRSHAGIAASLRRCHQLYSQIHSTLATTSSSLDDVPPLVRQDVIGRAQLGVGAFAMCTGGVVPTEYHWILQLWQQNSLEDGVRLVHTSWLSETSRSHWAGLMLMNATPMLLQHWVAGHKAKRQQANNLHTPTATTTLPPRSVANVSAYDRHHVATPEDSDEPSTDDSSSKDDSPANHSVSHGSLLQSSCLLRVAAGCLEAHPYWAPFLWSRSVHIQHTNPVDALALAQEAATSCKGTYPYMLQVHIGRLQFKLHRMDDAADTFQQVLAMSVKTPSAAAIDVHQTACAYLAGALCCESHVNLRFVRSLLAQTSYERDKSLSRSLRDMFSAALANLDGLMASQFPHTDGVLPPWLARLSSSEESSSCFPYIVGDNPVTMQFALDWLTLRGLVLLYLDVAAAKLHFKRVLALTTVAGASRSFGVPVASFHLARELATDDPGAAIALLDRAGQWSKTSNASDAVGYTTRLNVLRSLLQQQPPSQ</sequence>
<evidence type="ECO:0000256" key="2">
    <source>
        <dbReference type="SAM" id="MobiDB-lite"/>
    </source>
</evidence>
<gene>
    <name evidence="3" type="ORF">DYB37_004151</name>
</gene>
<keyword evidence="1" id="KW-0175">Coiled coil</keyword>
<accession>A0A3R7B594</accession>
<reference evidence="3 4" key="1">
    <citation type="submission" date="2018-08" db="EMBL/GenBank/DDBJ databases">
        <title>Aphanomyces genome sequencing and annotation.</title>
        <authorList>
            <person name="Minardi D."/>
            <person name="Oidtmann B."/>
            <person name="Van Der Giezen M."/>
            <person name="Studholme D.J."/>
        </authorList>
    </citation>
    <scope>NUCLEOTIDE SEQUENCE [LARGE SCALE GENOMIC DNA]</scope>
    <source>
        <strain evidence="3 4">Da</strain>
    </source>
</reference>
<feature type="coiled-coil region" evidence="1">
    <location>
        <begin position="77"/>
        <end position="104"/>
    </location>
</feature>
<evidence type="ECO:0000256" key="1">
    <source>
        <dbReference type="SAM" id="Coils"/>
    </source>
</evidence>
<protein>
    <submittedName>
        <fullName evidence="3">Uncharacterized protein</fullName>
    </submittedName>
</protein>